<feature type="domain" description="Glyoxalase/fosfomycin resistance/dioxygenase" evidence="1">
    <location>
        <begin position="3"/>
        <end position="141"/>
    </location>
</feature>
<dbReference type="InterPro" id="IPR029068">
    <property type="entry name" value="Glyas_Bleomycin-R_OHBP_Dase"/>
</dbReference>
<protein>
    <submittedName>
        <fullName evidence="2">VOC family protein</fullName>
    </submittedName>
</protein>
<dbReference type="AlphaFoldDB" id="A0A516GWA5"/>
<dbReference type="InterPro" id="IPR028973">
    <property type="entry name" value="PhnB-like"/>
</dbReference>
<dbReference type="PANTHER" id="PTHR33990">
    <property type="entry name" value="PROTEIN YJDN-RELATED"/>
    <property type="match status" value="1"/>
</dbReference>
<dbReference type="EMBL" id="CP041636">
    <property type="protein sequence ID" value="QDO95786.1"/>
    <property type="molecule type" value="Genomic_DNA"/>
</dbReference>
<dbReference type="InterPro" id="IPR004360">
    <property type="entry name" value="Glyas_Fos-R_dOase_dom"/>
</dbReference>
<keyword evidence="3" id="KW-1185">Reference proteome</keyword>
<proteinExistence type="predicted"/>
<name>A0A516GWA5_9PROT</name>
<dbReference type="CDD" id="cd06588">
    <property type="entry name" value="PhnB_like"/>
    <property type="match status" value="1"/>
</dbReference>
<evidence type="ECO:0000313" key="2">
    <source>
        <dbReference type="EMBL" id="QDO95786.1"/>
    </source>
</evidence>
<dbReference type="SUPFAM" id="SSF54593">
    <property type="entry name" value="Glyoxalase/Bleomycin resistance protein/Dihydroxybiphenyl dioxygenase"/>
    <property type="match status" value="1"/>
</dbReference>
<dbReference type="PANTHER" id="PTHR33990:SF1">
    <property type="entry name" value="PROTEIN YJDN"/>
    <property type="match status" value="1"/>
</dbReference>
<dbReference type="Gene3D" id="3.10.180.10">
    <property type="entry name" value="2,3-Dihydroxybiphenyl 1,2-Dioxygenase, domain 1"/>
    <property type="match status" value="1"/>
</dbReference>
<accession>A0A516GWA5</accession>
<dbReference type="KEGG" id="fer:FNB15_00125"/>
<dbReference type="Pfam" id="PF00903">
    <property type="entry name" value="Glyoxalase"/>
    <property type="match status" value="1"/>
</dbReference>
<sequence>MQINPYLMFSGNCEEAFRYYEKHLGGKVVAMMKYSDAPPMPEGQAQPDTGCAPDMTGAENLIMHACMEVGGVSLMASDAPPNMPQEKMQGISVTLNLTSEAEARRIFDALSQGGTVTSPLMQTFWAKAFGTVTDRFGTPWMVNCMDAVEMKAAS</sequence>
<reference evidence="2 3" key="1">
    <citation type="submission" date="2019-07" db="EMBL/GenBank/DDBJ databases">
        <title>Genome sequencing for Ferrovibrio sp. K5.</title>
        <authorList>
            <person name="Park S.-J."/>
        </authorList>
    </citation>
    <scope>NUCLEOTIDE SEQUENCE [LARGE SCALE GENOMIC DNA]</scope>
    <source>
        <strain evidence="2 3">K5</strain>
    </source>
</reference>
<dbReference type="RefSeq" id="WP_144066767.1">
    <property type="nucleotide sequence ID" value="NZ_CP041636.1"/>
</dbReference>
<organism evidence="2 3">
    <name type="scientific">Ferrovibrio terrae</name>
    <dbReference type="NCBI Taxonomy" id="2594003"/>
    <lineage>
        <taxon>Bacteria</taxon>
        <taxon>Pseudomonadati</taxon>
        <taxon>Pseudomonadota</taxon>
        <taxon>Alphaproteobacteria</taxon>
        <taxon>Rhodospirillales</taxon>
        <taxon>Rhodospirillaceae</taxon>
        <taxon>Ferrovibrio</taxon>
    </lineage>
</organism>
<dbReference type="Proteomes" id="UP000317496">
    <property type="component" value="Chromosome"/>
</dbReference>
<evidence type="ECO:0000259" key="1">
    <source>
        <dbReference type="Pfam" id="PF00903"/>
    </source>
</evidence>
<gene>
    <name evidence="2" type="ORF">FNB15_00125</name>
</gene>
<evidence type="ECO:0000313" key="3">
    <source>
        <dbReference type="Proteomes" id="UP000317496"/>
    </source>
</evidence>
<dbReference type="OrthoDB" id="9795306at2"/>